<gene>
    <name evidence="3" type="ORF">EVA92_05095</name>
</gene>
<evidence type="ECO:0000313" key="3">
    <source>
        <dbReference type="EMBL" id="RZO25417.1"/>
    </source>
</evidence>
<dbReference type="InterPro" id="IPR036968">
    <property type="entry name" value="Enolpyruvate_Tfrase_sf"/>
</dbReference>
<reference evidence="3 4" key="1">
    <citation type="submission" date="2019-02" db="EMBL/GenBank/DDBJ databases">
        <title>Prokaryotic population dynamics and viral predation in marine succession experiment using metagenomics: the confinement effect.</title>
        <authorList>
            <person name="Haro-Moreno J.M."/>
            <person name="Rodriguez-Valera F."/>
            <person name="Lopez-Perez M."/>
        </authorList>
    </citation>
    <scope>NUCLEOTIDE SEQUENCE [LARGE SCALE GENOMIC DNA]</scope>
    <source>
        <strain evidence="3">MED-G159</strain>
    </source>
</reference>
<dbReference type="InterPro" id="IPR013792">
    <property type="entry name" value="RNA3'P_cycl/enolpyr_Trfase_a/b"/>
</dbReference>
<dbReference type="Pfam" id="PF00275">
    <property type="entry name" value="EPSP_synthase"/>
    <property type="match status" value="1"/>
</dbReference>
<dbReference type="AlphaFoldDB" id="A0A520MW05"/>
<dbReference type="SUPFAM" id="SSF55205">
    <property type="entry name" value="EPT/RTPC-like"/>
    <property type="match status" value="1"/>
</dbReference>
<comment type="caution">
    <text evidence="3">The sequence shown here is derived from an EMBL/GenBank/DDBJ whole genome shotgun (WGS) entry which is preliminary data.</text>
</comment>
<protein>
    <submittedName>
        <fullName evidence="3">3-phosphoshikimate 1-carboxyvinyltransferase</fullName>
    </submittedName>
</protein>
<dbReference type="GO" id="GO:0009423">
    <property type="term" value="P:chorismate biosynthetic process"/>
    <property type="evidence" value="ECO:0007669"/>
    <property type="project" value="TreeGrafter"/>
</dbReference>
<evidence type="ECO:0000313" key="4">
    <source>
        <dbReference type="Proteomes" id="UP000315825"/>
    </source>
</evidence>
<evidence type="ECO:0000256" key="1">
    <source>
        <dbReference type="ARBA" id="ARBA00022679"/>
    </source>
</evidence>
<sequence length="350" mass="38533">MSKIRIKTSKNFNGTITLPLDKSISQRAAILDIPMNSGIVGKDIDVTRSACKKALIEGEENLYLGNSGTGIRLLTGYLSGIGKKYVLKGDESLSNRPMSRVSDPLNEFGAKITLNNGKPPIEIMPSELKNSFSYTLPIPSAQLKSSLLFAALNAKKKIEIIEPVLSRDHTERMFSFLGCGIEIDDCNNFRKITLDGSVPFEKKEIFVPGDFSSASFFISLAILSETSAVFIPNVGINPSRIAFIEILKKMNADIVLENIREKNNEQFADIKVCSSKLQGINVPKSLIPNLIDEIPLLSILSAFSVGQTSFEGLAELRFKESDRLKAIISLLKKIQAYFHLKNNNLTILGC</sequence>
<dbReference type="InterPro" id="IPR001986">
    <property type="entry name" value="Enolpyruvate_Tfrase_dom"/>
</dbReference>
<dbReference type="EMBL" id="SHBE01000018">
    <property type="protein sequence ID" value="RZO25417.1"/>
    <property type="molecule type" value="Genomic_DNA"/>
</dbReference>
<dbReference type="Gene3D" id="3.65.10.10">
    <property type="entry name" value="Enolpyruvate transferase domain"/>
    <property type="match status" value="2"/>
</dbReference>
<dbReference type="Proteomes" id="UP000315825">
    <property type="component" value="Unassembled WGS sequence"/>
</dbReference>
<dbReference type="GO" id="GO:0003866">
    <property type="term" value="F:3-phosphoshikimate 1-carboxyvinyltransferase activity"/>
    <property type="evidence" value="ECO:0007669"/>
    <property type="project" value="TreeGrafter"/>
</dbReference>
<dbReference type="PANTHER" id="PTHR21090:SF5">
    <property type="entry name" value="PENTAFUNCTIONAL AROM POLYPEPTIDE"/>
    <property type="match status" value="1"/>
</dbReference>
<dbReference type="PANTHER" id="PTHR21090">
    <property type="entry name" value="AROM/DEHYDROQUINATE SYNTHASE"/>
    <property type="match status" value="1"/>
</dbReference>
<name>A0A520MW05_9GAMM</name>
<dbReference type="PROSITE" id="PS00104">
    <property type="entry name" value="EPSP_SYNTHASE_1"/>
    <property type="match status" value="1"/>
</dbReference>
<accession>A0A520MW05</accession>
<feature type="domain" description="Enolpyruvate transferase" evidence="2">
    <location>
        <begin position="46"/>
        <end position="346"/>
    </location>
</feature>
<dbReference type="InterPro" id="IPR023193">
    <property type="entry name" value="EPSP_synthase_CS"/>
</dbReference>
<proteinExistence type="predicted"/>
<organism evidence="3 4">
    <name type="scientific">SAR86 cluster bacterium</name>
    <dbReference type="NCBI Taxonomy" id="2030880"/>
    <lineage>
        <taxon>Bacteria</taxon>
        <taxon>Pseudomonadati</taxon>
        <taxon>Pseudomonadota</taxon>
        <taxon>Gammaproteobacteria</taxon>
        <taxon>SAR86 cluster</taxon>
    </lineage>
</organism>
<feature type="non-terminal residue" evidence="3">
    <location>
        <position position="350"/>
    </location>
</feature>
<evidence type="ECO:0000259" key="2">
    <source>
        <dbReference type="Pfam" id="PF00275"/>
    </source>
</evidence>
<keyword evidence="1 3" id="KW-0808">Transferase</keyword>